<keyword evidence="1" id="KW-0812">Transmembrane</keyword>
<accession>A0A2P2K2F4</accession>
<keyword evidence="1" id="KW-1133">Transmembrane helix</keyword>
<dbReference type="AlphaFoldDB" id="A0A2P2K2F4"/>
<proteinExistence type="predicted"/>
<organism evidence="2">
    <name type="scientific">Rhizophora mucronata</name>
    <name type="common">Asiatic mangrove</name>
    <dbReference type="NCBI Taxonomy" id="61149"/>
    <lineage>
        <taxon>Eukaryota</taxon>
        <taxon>Viridiplantae</taxon>
        <taxon>Streptophyta</taxon>
        <taxon>Embryophyta</taxon>
        <taxon>Tracheophyta</taxon>
        <taxon>Spermatophyta</taxon>
        <taxon>Magnoliopsida</taxon>
        <taxon>eudicotyledons</taxon>
        <taxon>Gunneridae</taxon>
        <taxon>Pentapetalae</taxon>
        <taxon>rosids</taxon>
        <taxon>fabids</taxon>
        <taxon>Malpighiales</taxon>
        <taxon>Rhizophoraceae</taxon>
        <taxon>Rhizophora</taxon>
    </lineage>
</organism>
<name>A0A2P2K2F4_RHIMU</name>
<dbReference type="EMBL" id="GGEC01019417">
    <property type="protein sequence ID" value="MBW99900.1"/>
    <property type="molecule type" value="Transcribed_RNA"/>
</dbReference>
<reference evidence="2" key="1">
    <citation type="submission" date="2018-02" db="EMBL/GenBank/DDBJ databases">
        <title>Rhizophora mucronata_Transcriptome.</title>
        <authorList>
            <person name="Meera S.P."/>
            <person name="Sreeshan A."/>
            <person name="Augustine A."/>
        </authorList>
    </citation>
    <scope>NUCLEOTIDE SEQUENCE</scope>
    <source>
        <tissue evidence="2">Leaf</tissue>
    </source>
</reference>
<evidence type="ECO:0000256" key="1">
    <source>
        <dbReference type="SAM" id="Phobius"/>
    </source>
</evidence>
<protein>
    <submittedName>
        <fullName evidence="2">Protein yippee-like</fullName>
    </submittedName>
</protein>
<evidence type="ECO:0000313" key="2">
    <source>
        <dbReference type="EMBL" id="MBW99900.1"/>
    </source>
</evidence>
<sequence>MSLFLASFLYDILFMIEISIVAFLINPYVCTNADFGVTIWSRGHGETVCGESRRGDLQLQAL</sequence>
<feature type="transmembrane region" description="Helical" evidence="1">
    <location>
        <begin position="12"/>
        <end position="29"/>
    </location>
</feature>
<keyword evidence="1" id="KW-0472">Membrane</keyword>